<protein>
    <submittedName>
        <fullName evidence="2">Uncharacterized protein</fullName>
    </submittedName>
</protein>
<dbReference type="EMBL" id="BKCJ010000383">
    <property type="protein sequence ID" value="GEU32708.1"/>
    <property type="molecule type" value="Genomic_DNA"/>
</dbReference>
<keyword evidence="1" id="KW-0812">Transmembrane</keyword>
<proteinExistence type="predicted"/>
<name>A0A6L2J6T0_TANCI</name>
<gene>
    <name evidence="2" type="ORF">Tci_004686</name>
</gene>
<evidence type="ECO:0000313" key="2">
    <source>
        <dbReference type="EMBL" id="GEU32708.1"/>
    </source>
</evidence>
<organism evidence="2">
    <name type="scientific">Tanacetum cinerariifolium</name>
    <name type="common">Dalmatian daisy</name>
    <name type="synonym">Chrysanthemum cinerariifolium</name>
    <dbReference type="NCBI Taxonomy" id="118510"/>
    <lineage>
        <taxon>Eukaryota</taxon>
        <taxon>Viridiplantae</taxon>
        <taxon>Streptophyta</taxon>
        <taxon>Embryophyta</taxon>
        <taxon>Tracheophyta</taxon>
        <taxon>Spermatophyta</taxon>
        <taxon>Magnoliopsida</taxon>
        <taxon>eudicotyledons</taxon>
        <taxon>Gunneridae</taxon>
        <taxon>Pentapetalae</taxon>
        <taxon>asterids</taxon>
        <taxon>campanulids</taxon>
        <taxon>Asterales</taxon>
        <taxon>Asteraceae</taxon>
        <taxon>Asteroideae</taxon>
        <taxon>Anthemideae</taxon>
        <taxon>Anthemidinae</taxon>
        <taxon>Tanacetum</taxon>
    </lineage>
</organism>
<feature type="transmembrane region" description="Helical" evidence="1">
    <location>
        <begin position="23"/>
        <end position="44"/>
    </location>
</feature>
<dbReference type="AlphaFoldDB" id="A0A6L2J6T0"/>
<reference evidence="2" key="1">
    <citation type="journal article" date="2019" name="Sci. Rep.">
        <title>Draft genome of Tanacetum cinerariifolium, the natural source of mosquito coil.</title>
        <authorList>
            <person name="Yamashiro T."/>
            <person name="Shiraishi A."/>
            <person name="Satake H."/>
            <person name="Nakayama K."/>
        </authorList>
    </citation>
    <scope>NUCLEOTIDE SEQUENCE</scope>
</reference>
<sequence length="114" mass="12884">MTSFPVISRIMLMVRFCMPTNTLMKMFISMCIMLYSYPLMIFLLERHPHAISSYRMCVSPTELSANLKAISSEDISQDNGDDELGTKSGGTTDFTWVMLNKDHGNHPNERAEAA</sequence>
<accession>A0A6L2J6T0</accession>
<keyword evidence="1" id="KW-1133">Transmembrane helix</keyword>
<evidence type="ECO:0000256" key="1">
    <source>
        <dbReference type="SAM" id="Phobius"/>
    </source>
</evidence>
<comment type="caution">
    <text evidence="2">The sequence shown here is derived from an EMBL/GenBank/DDBJ whole genome shotgun (WGS) entry which is preliminary data.</text>
</comment>
<keyword evidence="1" id="KW-0472">Membrane</keyword>